<gene>
    <name evidence="3" type="ORF">H9L10_06150</name>
</gene>
<proteinExistence type="inferred from homology"/>
<dbReference type="RefSeq" id="WP_166098478.1">
    <property type="nucleotide sequence ID" value="NZ_BMMY01000001.1"/>
</dbReference>
<evidence type="ECO:0000256" key="2">
    <source>
        <dbReference type="SAM" id="Phobius"/>
    </source>
</evidence>
<accession>A0A7G9R4N1</accession>
<feature type="transmembrane region" description="Helical" evidence="2">
    <location>
        <begin position="33"/>
        <end position="52"/>
    </location>
</feature>
<sequence>MSQPERASTNPPTDARHAWARLRRAGAPRPSRSNLLAMLLAAALGFAIIAQVRQTSIQGLENLREDELVRIFADVDQDGDRLSQEVRDLQSSLELLESRTTGEEEAQRAAQERLDALGILAGTEPATGPGIVLRIADPEHAVGQILLLDAIQELRDAGAEAIQVGDVRVAASTWFADTDEGISVSGTEVSPPYVVRAIGDSDTLAGAMQIPGGVTATVRRVGAEATVDIRERVDVDALLSVTTPQYAQPVPTSTP</sequence>
<name>A0A7G9R4N1_9MICO</name>
<dbReference type="PANTHER" id="PTHR37313">
    <property type="entry name" value="UPF0749 PROTEIN RV1825"/>
    <property type="match status" value="1"/>
</dbReference>
<keyword evidence="2" id="KW-0812">Transmembrane</keyword>
<dbReference type="Gene3D" id="3.30.70.1880">
    <property type="entry name" value="Protein of unknown function DUF881"/>
    <property type="match status" value="1"/>
</dbReference>
<organism evidence="3 4">
    <name type="scientific">Phycicoccus endophyticus</name>
    <dbReference type="NCBI Taxonomy" id="1690220"/>
    <lineage>
        <taxon>Bacteria</taxon>
        <taxon>Bacillati</taxon>
        <taxon>Actinomycetota</taxon>
        <taxon>Actinomycetes</taxon>
        <taxon>Micrococcales</taxon>
        <taxon>Intrasporangiaceae</taxon>
        <taxon>Phycicoccus</taxon>
    </lineage>
</organism>
<keyword evidence="4" id="KW-1185">Reference proteome</keyword>
<keyword evidence="2" id="KW-0472">Membrane</keyword>
<keyword evidence="2" id="KW-1133">Transmembrane helix</keyword>
<reference evidence="3 4" key="1">
    <citation type="submission" date="2020-08" db="EMBL/GenBank/DDBJ databases">
        <title>Genome sequence of Phycicoccus endophyticus JCM 31784T.</title>
        <authorList>
            <person name="Hyun D.-W."/>
            <person name="Bae J.-W."/>
        </authorList>
    </citation>
    <scope>NUCLEOTIDE SEQUENCE [LARGE SCALE GENOMIC DNA]</scope>
    <source>
        <strain evidence="3 4">JCM 31784</strain>
    </source>
</reference>
<comment type="similarity">
    <text evidence="1">Belongs to the UPF0749 family.</text>
</comment>
<evidence type="ECO:0000313" key="3">
    <source>
        <dbReference type="EMBL" id="QNN50556.1"/>
    </source>
</evidence>
<dbReference type="Proteomes" id="UP000515976">
    <property type="component" value="Chromosome"/>
</dbReference>
<dbReference type="GO" id="GO:0005886">
    <property type="term" value="C:plasma membrane"/>
    <property type="evidence" value="ECO:0007669"/>
    <property type="project" value="TreeGrafter"/>
</dbReference>
<dbReference type="KEGG" id="pei:H9L10_06150"/>
<dbReference type="EMBL" id="CP060712">
    <property type="protein sequence ID" value="QNN50556.1"/>
    <property type="molecule type" value="Genomic_DNA"/>
</dbReference>
<evidence type="ECO:0000256" key="1">
    <source>
        <dbReference type="ARBA" id="ARBA00009108"/>
    </source>
</evidence>
<dbReference type="AlphaFoldDB" id="A0A7G9R4N1"/>
<dbReference type="PANTHER" id="PTHR37313:SF2">
    <property type="entry name" value="UPF0749 PROTEIN YLXX"/>
    <property type="match status" value="1"/>
</dbReference>
<evidence type="ECO:0000313" key="4">
    <source>
        <dbReference type="Proteomes" id="UP000515976"/>
    </source>
</evidence>
<dbReference type="InterPro" id="IPR010273">
    <property type="entry name" value="DUF881"/>
</dbReference>
<protein>
    <submittedName>
        <fullName evidence="3">DUF881 domain-containing protein</fullName>
    </submittedName>
</protein>
<dbReference type="Pfam" id="PF05949">
    <property type="entry name" value="DUF881"/>
    <property type="match status" value="1"/>
</dbReference>